<evidence type="ECO:0000313" key="2">
    <source>
        <dbReference type="Proteomes" id="UP000054018"/>
    </source>
</evidence>
<keyword evidence="2" id="KW-1185">Reference proteome</keyword>
<proteinExistence type="predicted"/>
<dbReference type="EMBL" id="KN833699">
    <property type="protein sequence ID" value="KIK26910.1"/>
    <property type="molecule type" value="Genomic_DNA"/>
</dbReference>
<name>A0A0C9YPC9_9AGAM</name>
<dbReference type="OrthoDB" id="2640969at2759"/>
<dbReference type="HOGENOM" id="CLU_109911_0_0_1"/>
<protein>
    <submittedName>
        <fullName evidence="1">Uncharacterized protein</fullName>
    </submittedName>
</protein>
<reference evidence="2" key="2">
    <citation type="submission" date="2015-01" db="EMBL/GenBank/DDBJ databases">
        <title>Evolutionary Origins and Diversification of the Mycorrhizal Mutualists.</title>
        <authorList>
            <consortium name="DOE Joint Genome Institute"/>
            <consortium name="Mycorrhizal Genomics Consortium"/>
            <person name="Kohler A."/>
            <person name="Kuo A."/>
            <person name="Nagy L.G."/>
            <person name="Floudas D."/>
            <person name="Copeland A."/>
            <person name="Barry K.W."/>
            <person name="Cichocki N."/>
            <person name="Veneault-Fourrey C."/>
            <person name="LaButti K."/>
            <person name="Lindquist E.A."/>
            <person name="Lipzen A."/>
            <person name="Lundell T."/>
            <person name="Morin E."/>
            <person name="Murat C."/>
            <person name="Riley R."/>
            <person name="Ohm R."/>
            <person name="Sun H."/>
            <person name="Tunlid A."/>
            <person name="Henrissat B."/>
            <person name="Grigoriev I.V."/>
            <person name="Hibbett D.S."/>
            <person name="Martin F."/>
        </authorList>
    </citation>
    <scope>NUCLEOTIDE SEQUENCE [LARGE SCALE GENOMIC DNA]</scope>
    <source>
        <strain evidence="2">441</strain>
    </source>
</reference>
<accession>A0A0C9YPC9</accession>
<evidence type="ECO:0000313" key="1">
    <source>
        <dbReference type="EMBL" id="KIK26910.1"/>
    </source>
</evidence>
<sequence length="154" mass="17414">MTIVERHALEALRDPVLNDSVNEPTDDNYETDGYGAMVLDGTEQLDVSHAGSEFQELTSELLGDFWKSTSQEVRVKHPDYHTFRDRSAKRTATFSVQLDVMMEAYMAWSLNQGGAGRKGFFDSDERHTWEEQQGKCDGVDTKLLSVLALDVFCK</sequence>
<dbReference type="Proteomes" id="UP000054018">
    <property type="component" value="Unassembled WGS sequence"/>
</dbReference>
<dbReference type="AlphaFoldDB" id="A0A0C9YPC9"/>
<reference evidence="1 2" key="1">
    <citation type="submission" date="2014-04" db="EMBL/GenBank/DDBJ databases">
        <authorList>
            <consortium name="DOE Joint Genome Institute"/>
            <person name="Kuo A."/>
            <person name="Kohler A."/>
            <person name="Costa M.D."/>
            <person name="Nagy L.G."/>
            <person name="Floudas D."/>
            <person name="Copeland A."/>
            <person name="Barry K.W."/>
            <person name="Cichocki N."/>
            <person name="Veneault-Fourrey C."/>
            <person name="LaButti K."/>
            <person name="Lindquist E.A."/>
            <person name="Lipzen A."/>
            <person name="Lundell T."/>
            <person name="Morin E."/>
            <person name="Murat C."/>
            <person name="Sun H."/>
            <person name="Tunlid A."/>
            <person name="Henrissat B."/>
            <person name="Grigoriev I.V."/>
            <person name="Hibbett D.S."/>
            <person name="Martin F."/>
            <person name="Nordberg H.P."/>
            <person name="Cantor M.N."/>
            <person name="Hua S.X."/>
        </authorList>
    </citation>
    <scope>NUCLEOTIDE SEQUENCE [LARGE SCALE GENOMIC DNA]</scope>
    <source>
        <strain evidence="1 2">441</strain>
    </source>
</reference>
<organism evidence="1 2">
    <name type="scientific">Pisolithus microcarpus 441</name>
    <dbReference type="NCBI Taxonomy" id="765257"/>
    <lineage>
        <taxon>Eukaryota</taxon>
        <taxon>Fungi</taxon>
        <taxon>Dikarya</taxon>
        <taxon>Basidiomycota</taxon>
        <taxon>Agaricomycotina</taxon>
        <taxon>Agaricomycetes</taxon>
        <taxon>Agaricomycetidae</taxon>
        <taxon>Boletales</taxon>
        <taxon>Sclerodermatineae</taxon>
        <taxon>Pisolithaceae</taxon>
        <taxon>Pisolithus</taxon>
    </lineage>
</organism>
<gene>
    <name evidence="1" type="ORF">PISMIDRAFT_8683</name>
</gene>